<proteinExistence type="predicted"/>
<name>A0A315ESH4_9BURK</name>
<dbReference type="SUPFAM" id="SSF46785">
    <property type="entry name" value="Winged helix' DNA-binding domain"/>
    <property type="match status" value="1"/>
</dbReference>
<evidence type="ECO:0000313" key="1">
    <source>
        <dbReference type="EMBL" id="PUE60179.1"/>
    </source>
</evidence>
<sequence>MDSKQIYLRFLNLIHALDGGASTPSMDLDAKKLLEVIAVRHAQEKPLTVTDAMGLDTIASPATIHRKLDQLRELGMIDTVFEGKNRRTKYLVPTQAAQNYFDQVGKVMEQALAQA</sequence>
<protein>
    <recommendedName>
        <fullName evidence="3">Transcriptional regulator</fullName>
    </recommendedName>
</protein>
<dbReference type="AlphaFoldDB" id="A0A315ESH4"/>
<organism evidence="1 2">
    <name type="scientific">Limnohabitans curvus</name>
    <dbReference type="NCBI Taxonomy" id="323423"/>
    <lineage>
        <taxon>Bacteria</taxon>
        <taxon>Pseudomonadati</taxon>
        <taxon>Pseudomonadota</taxon>
        <taxon>Betaproteobacteria</taxon>
        <taxon>Burkholderiales</taxon>
        <taxon>Comamonadaceae</taxon>
        <taxon>Limnohabitans</taxon>
    </lineage>
</organism>
<dbReference type="Proteomes" id="UP000251341">
    <property type="component" value="Unassembled WGS sequence"/>
</dbReference>
<dbReference type="RefSeq" id="WP_108359039.1">
    <property type="nucleotide sequence ID" value="NZ_NESP01000001.1"/>
</dbReference>
<dbReference type="InterPro" id="IPR036390">
    <property type="entry name" value="WH_DNA-bd_sf"/>
</dbReference>
<accession>A0A315ESH4</accession>
<comment type="caution">
    <text evidence="1">The sequence shown here is derived from an EMBL/GenBank/DDBJ whole genome shotgun (WGS) entry which is preliminary data.</text>
</comment>
<evidence type="ECO:0000313" key="2">
    <source>
        <dbReference type="Proteomes" id="UP000251341"/>
    </source>
</evidence>
<dbReference type="InterPro" id="IPR036388">
    <property type="entry name" value="WH-like_DNA-bd_sf"/>
</dbReference>
<gene>
    <name evidence="1" type="ORF">B9Z44_11725</name>
</gene>
<evidence type="ECO:0008006" key="3">
    <source>
        <dbReference type="Google" id="ProtNLM"/>
    </source>
</evidence>
<keyword evidence="2" id="KW-1185">Reference proteome</keyword>
<dbReference type="Gene3D" id="1.10.10.10">
    <property type="entry name" value="Winged helix-like DNA-binding domain superfamily/Winged helix DNA-binding domain"/>
    <property type="match status" value="1"/>
</dbReference>
<reference evidence="1 2" key="1">
    <citation type="submission" date="2017-04" db="EMBL/GenBank/DDBJ databases">
        <title>Unexpected and diverse lifestyles within the genus Limnohabitans.</title>
        <authorList>
            <person name="Kasalicky V."/>
            <person name="Mehrshad M."/>
            <person name="Andrei S.-A."/>
            <person name="Salcher M."/>
            <person name="Kratochvilova H."/>
            <person name="Simek K."/>
            <person name="Ghai R."/>
        </authorList>
    </citation>
    <scope>NUCLEOTIDE SEQUENCE [LARGE SCALE GENOMIC DNA]</scope>
    <source>
        <strain evidence="1 2">MWH-C5</strain>
    </source>
</reference>
<dbReference type="EMBL" id="NESP01000001">
    <property type="protein sequence ID" value="PUE60179.1"/>
    <property type="molecule type" value="Genomic_DNA"/>
</dbReference>